<evidence type="ECO:0000313" key="4">
    <source>
        <dbReference type="Proteomes" id="UP000030645"/>
    </source>
</evidence>
<dbReference type="AlphaFoldDB" id="W9RJX8"/>
<feature type="region of interest" description="Disordered" evidence="1">
    <location>
        <begin position="102"/>
        <end position="134"/>
    </location>
</feature>
<feature type="chain" id="PRO_5004928699" description="Secreted protein" evidence="2">
    <location>
        <begin position="20"/>
        <end position="134"/>
    </location>
</feature>
<feature type="signal peptide" evidence="2">
    <location>
        <begin position="1"/>
        <end position="19"/>
    </location>
</feature>
<organism evidence="3 4">
    <name type="scientific">Morus notabilis</name>
    <dbReference type="NCBI Taxonomy" id="981085"/>
    <lineage>
        <taxon>Eukaryota</taxon>
        <taxon>Viridiplantae</taxon>
        <taxon>Streptophyta</taxon>
        <taxon>Embryophyta</taxon>
        <taxon>Tracheophyta</taxon>
        <taxon>Spermatophyta</taxon>
        <taxon>Magnoliopsida</taxon>
        <taxon>eudicotyledons</taxon>
        <taxon>Gunneridae</taxon>
        <taxon>Pentapetalae</taxon>
        <taxon>rosids</taxon>
        <taxon>fabids</taxon>
        <taxon>Rosales</taxon>
        <taxon>Moraceae</taxon>
        <taxon>Moreae</taxon>
        <taxon>Morus</taxon>
    </lineage>
</organism>
<evidence type="ECO:0000313" key="3">
    <source>
        <dbReference type="EMBL" id="EXB77144.1"/>
    </source>
</evidence>
<evidence type="ECO:0000256" key="2">
    <source>
        <dbReference type="SAM" id="SignalP"/>
    </source>
</evidence>
<accession>W9RJX8</accession>
<reference evidence="4" key="1">
    <citation type="submission" date="2013-01" db="EMBL/GenBank/DDBJ databases">
        <title>Draft Genome Sequence of a Mulberry Tree, Morus notabilis C.K. Schneid.</title>
        <authorList>
            <person name="He N."/>
            <person name="Zhao S."/>
        </authorList>
    </citation>
    <scope>NUCLEOTIDE SEQUENCE</scope>
</reference>
<evidence type="ECO:0008006" key="5">
    <source>
        <dbReference type="Google" id="ProtNLM"/>
    </source>
</evidence>
<keyword evidence="4" id="KW-1185">Reference proteome</keyword>
<gene>
    <name evidence="3" type="ORF">L484_002032</name>
</gene>
<name>W9RJX8_9ROSA</name>
<keyword evidence="2" id="KW-0732">Signal</keyword>
<dbReference type="EMBL" id="KE344741">
    <property type="protein sequence ID" value="EXB77144.1"/>
    <property type="molecule type" value="Genomic_DNA"/>
</dbReference>
<sequence length="134" mass="14841">MLWVGNLCSSLLHFRCLRSSSCPSVSQSWSTPAVPGIHGFSGRGESRWHFFFGLFHEKKRGGIVVCSTFVALVYIPEYSYGREALSYLFSNPLLLETRTKKKRSATASDAPHHCGRRGLAHQPTLARGGRSATI</sequence>
<evidence type="ECO:0000256" key="1">
    <source>
        <dbReference type="SAM" id="MobiDB-lite"/>
    </source>
</evidence>
<proteinExistence type="predicted"/>
<protein>
    <recommendedName>
        <fullName evidence="5">Secreted protein</fullName>
    </recommendedName>
</protein>
<dbReference type="Proteomes" id="UP000030645">
    <property type="component" value="Unassembled WGS sequence"/>
</dbReference>